<name>A0A4U0GPM2_9SPHI</name>
<accession>A0A4U0GPM2</accession>
<dbReference type="EMBL" id="SUKA01000011">
    <property type="protein sequence ID" value="TJY60758.1"/>
    <property type="molecule type" value="Genomic_DNA"/>
</dbReference>
<keyword evidence="3" id="KW-1185">Reference proteome</keyword>
<keyword evidence="1" id="KW-0472">Membrane</keyword>
<protein>
    <submittedName>
        <fullName evidence="2">Cell division protein FtsQ</fullName>
    </submittedName>
</protein>
<evidence type="ECO:0000256" key="1">
    <source>
        <dbReference type="SAM" id="Phobius"/>
    </source>
</evidence>
<dbReference type="OrthoDB" id="1466667at2"/>
<organism evidence="2 3">
    <name type="scientific">Sphingobacterium alkalisoli</name>
    <dbReference type="NCBI Taxonomy" id="1874115"/>
    <lineage>
        <taxon>Bacteria</taxon>
        <taxon>Pseudomonadati</taxon>
        <taxon>Bacteroidota</taxon>
        <taxon>Sphingobacteriia</taxon>
        <taxon>Sphingobacteriales</taxon>
        <taxon>Sphingobacteriaceae</taxon>
        <taxon>Sphingobacterium</taxon>
    </lineage>
</organism>
<feature type="transmembrane region" description="Helical" evidence="1">
    <location>
        <begin position="12"/>
        <end position="33"/>
    </location>
</feature>
<dbReference type="RefSeq" id="WP_136823077.1">
    <property type="nucleotide sequence ID" value="NZ_BMJX01000011.1"/>
</dbReference>
<evidence type="ECO:0000313" key="2">
    <source>
        <dbReference type="EMBL" id="TJY60758.1"/>
    </source>
</evidence>
<keyword evidence="2" id="KW-0132">Cell division</keyword>
<dbReference type="AlphaFoldDB" id="A0A4U0GPM2"/>
<evidence type="ECO:0000313" key="3">
    <source>
        <dbReference type="Proteomes" id="UP000309872"/>
    </source>
</evidence>
<dbReference type="GO" id="GO:0051301">
    <property type="term" value="P:cell division"/>
    <property type="evidence" value="ECO:0007669"/>
    <property type="project" value="UniProtKB-KW"/>
</dbReference>
<proteinExistence type="predicted"/>
<dbReference type="Proteomes" id="UP000309872">
    <property type="component" value="Unassembled WGS sequence"/>
</dbReference>
<sequence length="275" mass="31229">MNRSKSIRWSFIGYGILGTAVLVGLTLLMSLIARKSGDQVCIALRVMIEGKETFIDQHDISKLINEKYGRVVGQAIKDVPVNQIEESLKDLPYVSNAEIHADMDGVIQVAVQQREVVLRVINKNGREFYIDREGKKIPVTLKYVPHVLVANGNISENYGEPLDDVQSKLVNDLVKIVDHIRGDELWENQIVQLYVNAENDIEIVPRVGNEELIIGTADSLAYKLDRLKVYYRDILPKVGNNAYARVNVKYGDQIICERKGNWFMDSLQMKINMKN</sequence>
<comment type="caution">
    <text evidence="2">The sequence shown here is derived from an EMBL/GenBank/DDBJ whole genome shotgun (WGS) entry which is preliminary data.</text>
</comment>
<reference evidence="2 3" key="1">
    <citation type="submission" date="2019-04" db="EMBL/GenBank/DDBJ databases">
        <title>Sphingobacterium olei sp. nov., isolated from oil-contaminated soil.</title>
        <authorList>
            <person name="Liu B."/>
        </authorList>
    </citation>
    <scope>NUCLEOTIDE SEQUENCE [LARGE SCALE GENOMIC DNA]</scope>
    <source>
        <strain evidence="2 3">Y3L14</strain>
    </source>
</reference>
<keyword evidence="2" id="KW-0131">Cell cycle</keyword>
<keyword evidence="1" id="KW-1133">Transmembrane helix</keyword>
<keyword evidence="1" id="KW-0812">Transmembrane</keyword>
<gene>
    <name evidence="2" type="ORF">FAZ19_22740</name>
</gene>